<keyword evidence="1" id="KW-0812">Transmembrane</keyword>
<name>A0ABR4ID41_9EURO</name>
<feature type="transmembrane region" description="Helical" evidence="1">
    <location>
        <begin position="238"/>
        <end position="257"/>
    </location>
</feature>
<feature type="transmembrane region" description="Helical" evidence="1">
    <location>
        <begin position="184"/>
        <end position="206"/>
    </location>
</feature>
<sequence length="294" mass="32202">MSLPFQLLLIPFLTTVAKAQSTCPDPGDIVYSPFKPWFQFDYGPLEGDCWSAAICTLDQADAARNQQFAAAALVMGLLPLVLRDIAWPDRRVVLVSKPLPALVEVIVRALGLEPMIKGNVAGWTEEESQRWVDWVRSSPVAGAGLRSRSRMMVLVAVNLCVLLGSYAALVLVEIYSKRSALGCVYPVIALTWCLIAVIPGAIHVLFEKFRQRNVKEGMGAATRASAVQGADEAWPVQFAWAVYYIIGSLVYTSIMAITPLELFVWVVIMSVVTGASKLLALYICLMLRNPALDV</sequence>
<comment type="caution">
    <text evidence="3">The sequence shown here is derived from an EMBL/GenBank/DDBJ whole genome shotgun (WGS) entry which is preliminary data.</text>
</comment>
<dbReference type="EMBL" id="JBFXLS010000035">
    <property type="protein sequence ID" value="KAL2825651.1"/>
    <property type="molecule type" value="Genomic_DNA"/>
</dbReference>
<feature type="transmembrane region" description="Helical" evidence="1">
    <location>
        <begin position="151"/>
        <end position="172"/>
    </location>
</feature>
<keyword evidence="1" id="KW-0472">Membrane</keyword>
<accession>A0ABR4ID41</accession>
<evidence type="ECO:0000313" key="4">
    <source>
        <dbReference type="Proteomes" id="UP001610335"/>
    </source>
</evidence>
<proteinExistence type="predicted"/>
<keyword evidence="2" id="KW-0732">Signal</keyword>
<keyword evidence="4" id="KW-1185">Reference proteome</keyword>
<reference evidence="3 4" key="1">
    <citation type="submission" date="2024-07" db="EMBL/GenBank/DDBJ databases">
        <title>Section-level genome sequencing and comparative genomics of Aspergillus sections Usti and Cavernicolus.</title>
        <authorList>
            <consortium name="Lawrence Berkeley National Laboratory"/>
            <person name="Nybo J.L."/>
            <person name="Vesth T.C."/>
            <person name="Theobald S."/>
            <person name="Frisvad J.C."/>
            <person name="Larsen T.O."/>
            <person name="Kjaerboelling I."/>
            <person name="Rothschild-Mancinelli K."/>
            <person name="Lyhne E.K."/>
            <person name="Kogle M.E."/>
            <person name="Barry K."/>
            <person name="Clum A."/>
            <person name="Na H."/>
            <person name="Ledsgaard L."/>
            <person name="Lin J."/>
            <person name="Lipzen A."/>
            <person name="Kuo A."/>
            <person name="Riley R."/>
            <person name="Mondo S."/>
            <person name="LaButti K."/>
            <person name="Haridas S."/>
            <person name="Pangalinan J."/>
            <person name="Salamov A.A."/>
            <person name="Simmons B.A."/>
            <person name="Magnuson J.K."/>
            <person name="Chen J."/>
            <person name="Drula E."/>
            <person name="Henrissat B."/>
            <person name="Wiebenga A."/>
            <person name="Lubbers R.J."/>
            <person name="Gomes A.C."/>
            <person name="Makela M.R."/>
            <person name="Stajich J."/>
            <person name="Grigoriev I.V."/>
            <person name="Mortensen U.H."/>
            <person name="De vries R.P."/>
            <person name="Baker S.E."/>
            <person name="Andersen M.R."/>
        </authorList>
    </citation>
    <scope>NUCLEOTIDE SEQUENCE [LARGE SCALE GENOMIC DNA]</scope>
    <source>
        <strain evidence="3 4">CBS 600.67</strain>
    </source>
</reference>
<protein>
    <submittedName>
        <fullName evidence="3">Uncharacterized protein</fullName>
    </submittedName>
</protein>
<keyword evidence="1" id="KW-1133">Transmembrane helix</keyword>
<dbReference type="Proteomes" id="UP001610335">
    <property type="component" value="Unassembled WGS sequence"/>
</dbReference>
<evidence type="ECO:0000256" key="2">
    <source>
        <dbReference type="SAM" id="SignalP"/>
    </source>
</evidence>
<feature type="transmembrane region" description="Helical" evidence="1">
    <location>
        <begin position="263"/>
        <end position="285"/>
    </location>
</feature>
<feature type="chain" id="PRO_5045752901" evidence="2">
    <location>
        <begin position="20"/>
        <end position="294"/>
    </location>
</feature>
<organism evidence="3 4">
    <name type="scientific">Aspergillus cavernicola</name>
    <dbReference type="NCBI Taxonomy" id="176166"/>
    <lineage>
        <taxon>Eukaryota</taxon>
        <taxon>Fungi</taxon>
        <taxon>Dikarya</taxon>
        <taxon>Ascomycota</taxon>
        <taxon>Pezizomycotina</taxon>
        <taxon>Eurotiomycetes</taxon>
        <taxon>Eurotiomycetidae</taxon>
        <taxon>Eurotiales</taxon>
        <taxon>Aspergillaceae</taxon>
        <taxon>Aspergillus</taxon>
        <taxon>Aspergillus subgen. Nidulantes</taxon>
    </lineage>
</organism>
<gene>
    <name evidence="3" type="ORF">BDW59DRAFT_146127</name>
</gene>
<evidence type="ECO:0000313" key="3">
    <source>
        <dbReference type="EMBL" id="KAL2825651.1"/>
    </source>
</evidence>
<feature type="signal peptide" evidence="2">
    <location>
        <begin position="1"/>
        <end position="19"/>
    </location>
</feature>
<evidence type="ECO:0000256" key="1">
    <source>
        <dbReference type="SAM" id="Phobius"/>
    </source>
</evidence>